<reference evidence="1 2" key="1">
    <citation type="submission" date="2024-02" db="EMBL/GenBank/DDBJ databases">
        <authorList>
            <consortium name="ELIXIR-Norway"/>
            <consortium name="Elixir Norway"/>
        </authorList>
    </citation>
    <scope>NUCLEOTIDE SEQUENCE [LARGE SCALE GENOMIC DNA]</scope>
</reference>
<dbReference type="EMBL" id="OZ019893">
    <property type="protein sequence ID" value="CAK9190079.1"/>
    <property type="molecule type" value="Genomic_DNA"/>
</dbReference>
<accession>A0ABP0TCN6</accession>
<protein>
    <recommendedName>
        <fullName evidence="3">NADH dehydrogenase subunit 7</fullName>
    </recommendedName>
</protein>
<evidence type="ECO:0000313" key="1">
    <source>
        <dbReference type="EMBL" id="CAK9190079.1"/>
    </source>
</evidence>
<gene>
    <name evidence="1" type="ORF">CSSPTR1EN2_LOCUS647</name>
</gene>
<evidence type="ECO:0008006" key="3">
    <source>
        <dbReference type="Google" id="ProtNLM"/>
    </source>
</evidence>
<keyword evidence="2" id="KW-1185">Reference proteome</keyword>
<sequence>MGNSQSVELTAAAQEGVSSLFHSGCTVSRMVRPCHLILHPMSQDQYRLLDCGRYQKHFCASLLRKELKVPEQCA</sequence>
<proteinExistence type="predicted"/>
<dbReference type="Proteomes" id="UP001497512">
    <property type="component" value="Chromosome 1"/>
</dbReference>
<organism evidence="1 2">
    <name type="scientific">Sphagnum troendelagicum</name>
    <dbReference type="NCBI Taxonomy" id="128251"/>
    <lineage>
        <taxon>Eukaryota</taxon>
        <taxon>Viridiplantae</taxon>
        <taxon>Streptophyta</taxon>
        <taxon>Embryophyta</taxon>
        <taxon>Bryophyta</taxon>
        <taxon>Sphagnophytina</taxon>
        <taxon>Sphagnopsida</taxon>
        <taxon>Sphagnales</taxon>
        <taxon>Sphagnaceae</taxon>
        <taxon>Sphagnum</taxon>
    </lineage>
</organism>
<name>A0ABP0TCN6_9BRYO</name>
<evidence type="ECO:0000313" key="2">
    <source>
        <dbReference type="Proteomes" id="UP001497512"/>
    </source>
</evidence>